<reference evidence="1" key="2">
    <citation type="journal article" date="2015" name="Fish Shellfish Immunol.">
        <title>Early steps in the European eel (Anguilla anguilla)-Vibrio vulnificus interaction in the gills: Role of the RtxA13 toxin.</title>
        <authorList>
            <person name="Callol A."/>
            <person name="Pajuelo D."/>
            <person name="Ebbesson L."/>
            <person name="Teles M."/>
            <person name="MacKenzie S."/>
            <person name="Amaro C."/>
        </authorList>
    </citation>
    <scope>NUCLEOTIDE SEQUENCE</scope>
</reference>
<reference evidence="1" key="1">
    <citation type="submission" date="2014-11" db="EMBL/GenBank/DDBJ databases">
        <authorList>
            <person name="Amaro Gonzalez C."/>
        </authorList>
    </citation>
    <scope>NUCLEOTIDE SEQUENCE</scope>
</reference>
<organism evidence="1">
    <name type="scientific">Anguilla anguilla</name>
    <name type="common">European freshwater eel</name>
    <name type="synonym">Muraena anguilla</name>
    <dbReference type="NCBI Taxonomy" id="7936"/>
    <lineage>
        <taxon>Eukaryota</taxon>
        <taxon>Metazoa</taxon>
        <taxon>Chordata</taxon>
        <taxon>Craniata</taxon>
        <taxon>Vertebrata</taxon>
        <taxon>Euteleostomi</taxon>
        <taxon>Actinopterygii</taxon>
        <taxon>Neopterygii</taxon>
        <taxon>Teleostei</taxon>
        <taxon>Anguilliformes</taxon>
        <taxon>Anguillidae</taxon>
        <taxon>Anguilla</taxon>
    </lineage>
</organism>
<proteinExistence type="predicted"/>
<dbReference type="EMBL" id="GBXM01085845">
    <property type="protein sequence ID" value="JAH22732.1"/>
    <property type="molecule type" value="Transcribed_RNA"/>
</dbReference>
<sequence>MHYTGIIYCTNLFYSSNPKFSIECLNQHYFYYIVHF</sequence>
<evidence type="ECO:0000313" key="1">
    <source>
        <dbReference type="EMBL" id="JAH22732.1"/>
    </source>
</evidence>
<accession>A0A0E9R1X7</accession>
<dbReference type="AlphaFoldDB" id="A0A0E9R1X7"/>
<name>A0A0E9R1X7_ANGAN</name>
<protein>
    <submittedName>
        <fullName evidence="1">Uncharacterized protein</fullName>
    </submittedName>
</protein>